<gene>
    <name evidence="2" type="primary">ADRA2A</name>
</gene>
<proteinExistence type="predicted"/>
<evidence type="ECO:0000313" key="2">
    <source>
        <dbReference type="Ensembl" id="ENSLACP00000016558.1"/>
    </source>
</evidence>
<dbReference type="AlphaFoldDB" id="H3B3T7"/>
<reference evidence="2" key="3">
    <citation type="submission" date="2025-09" db="UniProtKB">
        <authorList>
            <consortium name="Ensembl"/>
        </authorList>
    </citation>
    <scope>IDENTIFICATION</scope>
</reference>
<reference evidence="3" key="1">
    <citation type="submission" date="2011-08" db="EMBL/GenBank/DDBJ databases">
        <title>The draft genome of Latimeria chalumnae.</title>
        <authorList>
            <person name="Di Palma F."/>
            <person name="Alfoldi J."/>
            <person name="Johnson J."/>
            <person name="Berlin A."/>
            <person name="Gnerre S."/>
            <person name="Jaffe D."/>
            <person name="MacCallum I."/>
            <person name="Young S."/>
            <person name="Walker B.J."/>
            <person name="Lander E."/>
            <person name="Lindblad-Toh K."/>
        </authorList>
    </citation>
    <scope>NUCLEOTIDE SEQUENCE [LARGE SCALE GENOMIC DNA]</scope>
    <source>
        <strain evidence="3">Wild caught</strain>
    </source>
</reference>
<evidence type="ECO:0000256" key="1">
    <source>
        <dbReference type="SAM" id="MobiDB-lite"/>
    </source>
</evidence>
<dbReference type="Ensembl" id="ENSLACT00000016672.1">
    <property type="protein sequence ID" value="ENSLACP00000016558.1"/>
    <property type="gene ID" value="ENSLACG00000014591.1"/>
</dbReference>
<dbReference type="Bgee" id="ENSLACG00000014591">
    <property type="expression patterns" value="Expressed in pelvic fin and 1 other cell type or tissue"/>
</dbReference>
<dbReference type="Proteomes" id="UP000008672">
    <property type="component" value="Unassembled WGS sequence"/>
</dbReference>
<organism evidence="2 3">
    <name type="scientific">Latimeria chalumnae</name>
    <name type="common">Coelacanth</name>
    <dbReference type="NCBI Taxonomy" id="7897"/>
    <lineage>
        <taxon>Eukaryota</taxon>
        <taxon>Metazoa</taxon>
        <taxon>Chordata</taxon>
        <taxon>Craniata</taxon>
        <taxon>Vertebrata</taxon>
        <taxon>Euteleostomi</taxon>
        <taxon>Coelacanthiformes</taxon>
        <taxon>Coelacanthidae</taxon>
        <taxon>Latimeria</taxon>
    </lineage>
</organism>
<dbReference type="HOGENOM" id="CLU_2800660_0_0_1"/>
<dbReference type="EMBL" id="AFYH01096508">
    <property type="status" value="NOT_ANNOTATED_CDS"/>
    <property type="molecule type" value="Genomic_DNA"/>
</dbReference>
<name>H3B3T7_LATCH</name>
<accession>H3B3T7</accession>
<feature type="region of interest" description="Disordered" evidence="1">
    <location>
        <begin position="46"/>
        <end position="68"/>
    </location>
</feature>
<sequence>RKQFNVQLRESGSRKKDIFFNGVSTAVISFPPLIPMKKETEFTRLPKREQECLQRKRQGQKTMKQEMK</sequence>
<protein>
    <submittedName>
        <fullName evidence="2">Adrenoceptor alpha 2A</fullName>
    </submittedName>
</protein>
<reference evidence="2" key="2">
    <citation type="submission" date="2025-08" db="UniProtKB">
        <authorList>
            <consortium name="Ensembl"/>
        </authorList>
    </citation>
    <scope>IDENTIFICATION</scope>
</reference>
<keyword evidence="3" id="KW-1185">Reference proteome</keyword>
<evidence type="ECO:0000313" key="3">
    <source>
        <dbReference type="Proteomes" id="UP000008672"/>
    </source>
</evidence>
<dbReference type="InParanoid" id="H3B3T7"/>